<gene>
    <name evidence="2" type="ORF">KC729_02265</name>
</gene>
<evidence type="ECO:0000313" key="2">
    <source>
        <dbReference type="EMBL" id="MCA9726476.1"/>
    </source>
</evidence>
<accession>A0A956RMI5</accession>
<dbReference type="Pfam" id="PF01548">
    <property type="entry name" value="DEDD_Tnp_IS110"/>
    <property type="match status" value="1"/>
</dbReference>
<reference evidence="2" key="1">
    <citation type="submission" date="2020-04" db="EMBL/GenBank/DDBJ databases">
        <authorList>
            <person name="Zhang T."/>
        </authorList>
    </citation>
    <scope>NUCLEOTIDE SEQUENCE</scope>
    <source>
        <strain evidence="2">HKST-UBA01</strain>
    </source>
</reference>
<name>A0A956RMI5_UNCEI</name>
<dbReference type="AlphaFoldDB" id="A0A956RMI5"/>
<evidence type="ECO:0000313" key="3">
    <source>
        <dbReference type="Proteomes" id="UP000697710"/>
    </source>
</evidence>
<dbReference type="EMBL" id="JAGQHR010000034">
    <property type="protein sequence ID" value="MCA9726476.1"/>
    <property type="molecule type" value="Genomic_DNA"/>
</dbReference>
<dbReference type="InterPro" id="IPR002525">
    <property type="entry name" value="Transp_IS110-like_N"/>
</dbReference>
<dbReference type="Proteomes" id="UP000697710">
    <property type="component" value="Unassembled WGS sequence"/>
</dbReference>
<feature type="non-terminal residue" evidence="2">
    <location>
        <position position="107"/>
    </location>
</feature>
<dbReference type="InterPro" id="IPR047650">
    <property type="entry name" value="Transpos_IS110"/>
</dbReference>
<proteinExistence type="predicted"/>
<sequence length="107" mass="11913">MPSIIWVGLDVHKNSTTAAILEGETSEAQIVRLPADLNQLRKLFRKLSEKGTIRSCYEASGCGFVVHRVLEKDGFQCEVIAPSLIPSRAGDRQKTDRRDALNLAKLY</sequence>
<comment type="caution">
    <text evidence="2">The sequence shown here is derived from an EMBL/GenBank/DDBJ whole genome shotgun (WGS) entry which is preliminary data.</text>
</comment>
<protein>
    <submittedName>
        <fullName evidence="2">Transposase</fullName>
    </submittedName>
</protein>
<dbReference type="GO" id="GO:0003677">
    <property type="term" value="F:DNA binding"/>
    <property type="evidence" value="ECO:0007669"/>
    <property type="project" value="InterPro"/>
</dbReference>
<reference evidence="2" key="2">
    <citation type="journal article" date="2021" name="Microbiome">
        <title>Successional dynamics and alternative stable states in a saline activated sludge microbial community over 9 years.</title>
        <authorList>
            <person name="Wang Y."/>
            <person name="Ye J."/>
            <person name="Ju F."/>
            <person name="Liu L."/>
            <person name="Boyd J.A."/>
            <person name="Deng Y."/>
            <person name="Parks D.H."/>
            <person name="Jiang X."/>
            <person name="Yin X."/>
            <person name="Woodcroft B.J."/>
            <person name="Tyson G.W."/>
            <person name="Hugenholtz P."/>
            <person name="Polz M.F."/>
            <person name="Zhang T."/>
        </authorList>
    </citation>
    <scope>NUCLEOTIDE SEQUENCE</scope>
    <source>
        <strain evidence="2">HKST-UBA01</strain>
    </source>
</reference>
<evidence type="ECO:0000259" key="1">
    <source>
        <dbReference type="Pfam" id="PF01548"/>
    </source>
</evidence>
<dbReference type="PANTHER" id="PTHR33055">
    <property type="entry name" value="TRANSPOSASE FOR INSERTION SEQUENCE ELEMENT IS1111A"/>
    <property type="match status" value="1"/>
</dbReference>
<feature type="domain" description="Transposase IS110-like N-terminal" evidence="1">
    <location>
        <begin position="7"/>
        <end position="106"/>
    </location>
</feature>
<dbReference type="GO" id="GO:0006313">
    <property type="term" value="P:DNA transposition"/>
    <property type="evidence" value="ECO:0007669"/>
    <property type="project" value="InterPro"/>
</dbReference>
<organism evidence="2 3">
    <name type="scientific">Eiseniibacteriota bacterium</name>
    <dbReference type="NCBI Taxonomy" id="2212470"/>
    <lineage>
        <taxon>Bacteria</taxon>
        <taxon>Candidatus Eiseniibacteriota</taxon>
    </lineage>
</organism>
<dbReference type="PANTHER" id="PTHR33055:SF13">
    <property type="entry name" value="TRANSPOSASE"/>
    <property type="match status" value="1"/>
</dbReference>
<dbReference type="GO" id="GO:0004803">
    <property type="term" value="F:transposase activity"/>
    <property type="evidence" value="ECO:0007669"/>
    <property type="project" value="InterPro"/>
</dbReference>